<proteinExistence type="predicted"/>
<dbReference type="InterPro" id="IPR038766">
    <property type="entry name" value="Membrane_comp_ABC_pdt"/>
</dbReference>
<feature type="transmembrane region" description="Helical" evidence="6">
    <location>
        <begin position="241"/>
        <end position="265"/>
    </location>
</feature>
<keyword evidence="3 6" id="KW-0812">Transmembrane</keyword>
<gene>
    <name evidence="8" type="ORF">A6302_02278</name>
</gene>
<evidence type="ECO:0000313" key="9">
    <source>
        <dbReference type="Proteomes" id="UP000094622"/>
    </source>
</evidence>
<sequence>MMSRLGLDATGLIQPGSLIRWTARVKLPPPATDEALAAFVDSAEKAFPEAGWRVRSRENAARGLERNIDRFAEFLTLVGLTALLVGGVGVTNAVKSFLDRRRDQIATMKALGAPGRFVVAVYLMQILAITAVGVAIGLAIGVAAPFLGGGALASALNLPIEFGIYPVELALAALYGFLTAIAFAVWTLGRAHDVPVSALFRDRVAPGGGRPRLAYMAATLGAVAALAGLAVLLAYDRMVAIVFVGAAAGAFVLLFGVAHGVMALARRAPAPRSTALRLALRNIHRAGGLTLSVVLSLGLGLALLVTLALIDSNLNRQLTEQIPEKAPAFFFLDIQSTEATAFETLVAETSPGVTIERVPMLRGRITALKGVPVDQIDPPDDARWALEGERGVTYSQDLPKASTLASGEWWAADHDGPALVSFEDELANLLDLSIGDEVTVNVLGRDITATIANTRELDWDSLAINFVMVFSPNAFAGAPHSELATTTFPQDAGEGDEVALMKAVVRDFPTVTVIRVKEVLEAVNGIVSQLATAIRAAASIALISSVLVLAGALAAGHRQRIYDAVILKTFGATRARILGAYAAEYLLLGLATATFGVIAGWLAAYGVLEGLMNVDARFDPAVAFGAAVGALLLTVGLGLLGTWRILGRKAAPVLRDL</sequence>
<evidence type="ECO:0000256" key="2">
    <source>
        <dbReference type="ARBA" id="ARBA00022475"/>
    </source>
</evidence>
<dbReference type="PATRIC" id="fig|1439726.3.peg.2399"/>
<feature type="transmembrane region" description="Helical" evidence="6">
    <location>
        <begin position="164"/>
        <end position="188"/>
    </location>
</feature>
<dbReference type="PANTHER" id="PTHR30287:SF1">
    <property type="entry name" value="INNER MEMBRANE PROTEIN"/>
    <property type="match status" value="1"/>
</dbReference>
<evidence type="ECO:0000256" key="4">
    <source>
        <dbReference type="ARBA" id="ARBA00022989"/>
    </source>
</evidence>
<feature type="transmembrane region" description="Helical" evidence="6">
    <location>
        <begin position="622"/>
        <end position="646"/>
    </location>
</feature>
<feature type="transmembrane region" description="Helical" evidence="6">
    <location>
        <begin position="536"/>
        <end position="556"/>
    </location>
</feature>
<evidence type="ECO:0000256" key="6">
    <source>
        <dbReference type="SAM" id="Phobius"/>
    </source>
</evidence>
<reference evidence="8 9" key="1">
    <citation type="submission" date="2016-07" db="EMBL/GenBank/DDBJ databases">
        <title>Draft Genome Sequence of Methylobrevis pamukkalensis PK2.</title>
        <authorList>
            <person name="Vasilenko O.V."/>
            <person name="Doronina N.V."/>
            <person name="Shmareva M.N."/>
            <person name="Tarlachkov S.V."/>
            <person name="Mustakhimov I."/>
            <person name="Trotsenko Y.A."/>
        </authorList>
    </citation>
    <scope>NUCLEOTIDE SEQUENCE [LARGE SCALE GENOMIC DNA]</scope>
    <source>
        <strain evidence="8 9">PK2</strain>
    </source>
</reference>
<feature type="domain" description="ABC3 transporter permease C-terminal" evidence="7">
    <location>
        <begin position="78"/>
        <end position="187"/>
    </location>
</feature>
<feature type="transmembrane region" description="Helical" evidence="6">
    <location>
        <begin position="286"/>
        <end position="310"/>
    </location>
</feature>
<evidence type="ECO:0000313" key="8">
    <source>
        <dbReference type="EMBL" id="ODN70414.1"/>
    </source>
</evidence>
<dbReference type="GO" id="GO:0005524">
    <property type="term" value="F:ATP binding"/>
    <property type="evidence" value="ECO:0007669"/>
    <property type="project" value="UniProtKB-KW"/>
</dbReference>
<feature type="transmembrane region" description="Helical" evidence="6">
    <location>
        <begin position="213"/>
        <end position="235"/>
    </location>
</feature>
<dbReference type="PANTHER" id="PTHR30287">
    <property type="entry name" value="MEMBRANE COMPONENT OF PREDICTED ABC SUPERFAMILY METABOLITE UPTAKE TRANSPORTER"/>
    <property type="match status" value="1"/>
</dbReference>
<feature type="domain" description="ABC3 transporter permease C-terminal" evidence="7">
    <location>
        <begin position="537"/>
        <end position="647"/>
    </location>
</feature>
<keyword evidence="8" id="KW-0067">ATP-binding</keyword>
<evidence type="ECO:0000256" key="3">
    <source>
        <dbReference type="ARBA" id="ARBA00022692"/>
    </source>
</evidence>
<evidence type="ECO:0000256" key="5">
    <source>
        <dbReference type="ARBA" id="ARBA00023136"/>
    </source>
</evidence>
<keyword evidence="5 6" id="KW-0472">Membrane</keyword>
<protein>
    <submittedName>
        <fullName evidence="8">Macrolide transporter ATP-binding /permease protein</fullName>
    </submittedName>
</protein>
<evidence type="ECO:0000256" key="1">
    <source>
        <dbReference type="ARBA" id="ARBA00004651"/>
    </source>
</evidence>
<dbReference type="InterPro" id="IPR003838">
    <property type="entry name" value="ABC3_permease_C"/>
</dbReference>
<feature type="transmembrane region" description="Helical" evidence="6">
    <location>
        <begin position="119"/>
        <end position="144"/>
    </location>
</feature>
<name>A0A1E3H286_9HYPH</name>
<feature type="transmembrane region" description="Helical" evidence="6">
    <location>
        <begin position="577"/>
        <end position="602"/>
    </location>
</feature>
<comment type="caution">
    <text evidence="8">The sequence shown here is derived from an EMBL/GenBank/DDBJ whole genome shotgun (WGS) entry which is preliminary data.</text>
</comment>
<accession>A0A1E3H286</accession>
<keyword evidence="8" id="KW-0547">Nucleotide-binding</keyword>
<feature type="transmembrane region" description="Helical" evidence="6">
    <location>
        <begin position="74"/>
        <end position="98"/>
    </location>
</feature>
<keyword evidence="4 6" id="KW-1133">Transmembrane helix</keyword>
<organism evidence="8 9">
    <name type="scientific">Methylobrevis pamukkalensis</name>
    <dbReference type="NCBI Taxonomy" id="1439726"/>
    <lineage>
        <taxon>Bacteria</taxon>
        <taxon>Pseudomonadati</taxon>
        <taxon>Pseudomonadota</taxon>
        <taxon>Alphaproteobacteria</taxon>
        <taxon>Hyphomicrobiales</taxon>
        <taxon>Pleomorphomonadaceae</taxon>
        <taxon>Methylobrevis</taxon>
    </lineage>
</organism>
<dbReference type="Pfam" id="PF02687">
    <property type="entry name" value="FtsX"/>
    <property type="match status" value="2"/>
</dbReference>
<dbReference type="Proteomes" id="UP000094622">
    <property type="component" value="Unassembled WGS sequence"/>
</dbReference>
<comment type="subcellular location">
    <subcellularLocation>
        <location evidence="1">Cell membrane</location>
        <topology evidence="1">Multi-pass membrane protein</topology>
    </subcellularLocation>
</comment>
<dbReference type="GO" id="GO:0005886">
    <property type="term" value="C:plasma membrane"/>
    <property type="evidence" value="ECO:0007669"/>
    <property type="project" value="UniProtKB-SubCell"/>
</dbReference>
<keyword evidence="2" id="KW-1003">Cell membrane</keyword>
<dbReference type="AlphaFoldDB" id="A0A1E3H286"/>
<evidence type="ECO:0000259" key="7">
    <source>
        <dbReference type="Pfam" id="PF02687"/>
    </source>
</evidence>
<dbReference type="EMBL" id="MCRJ01000051">
    <property type="protein sequence ID" value="ODN70414.1"/>
    <property type="molecule type" value="Genomic_DNA"/>
</dbReference>
<keyword evidence="9" id="KW-1185">Reference proteome</keyword>